<reference evidence="8 9" key="1">
    <citation type="submission" date="2021-12" db="EMBL/GenBank/DDBJ databases">
        <title>Genome sequencing of bacteria with rrn-lacking chromosome and rrn-plasmid.</title>
        <authorList>
            <person name="Anda M."/>
            <person name="Iwasaki W."/>
        </authorList>
    </citation>
    <scope>NUCLEOTIDE SEQUENCE [LARGE SCALE GENOMIC DNA]</scope>
    <source>
        <strain evidence="8 9">NBRC 101262</strain>
    </source>
</reference>
<evidence type="ECO:0000256" key="1">
    <source>
        <dbReference type="ARBA" id="ARBA00004167"/>
    </source>
</evidence>
<dbReference type="RefSeq" id="WP_338397744.1">
    <property type="nucleotide sequence ID" value="NZ_AP025292.1"/>
</dbReference>
<evidence type="ECO:0000256" key="6">
    <source>
        <dbReference type="SAM" id="Phobius"/>
    </source>
</evidence>
<keyword evidence="9" id="KW-1185">Reference proteome</keyword>
<keyword evidence="4 6" id="KW-0472">Membrane</keyword>
<sequence>MEETNTEQLPAPKKSIARRALKVFLWAVTVCIFLWIIAVSLLRLPFFQTQLTDYYLGKIGGKIHAPMSVGRVEFSWVDEAVLHDVKILDSLQNPVIYVKQLHANFGFWNMVINGGLDFNEANIRGADVQLIAQSDGRFGLNQWVDGLNGLAGPPDPNDSTHIHLKIGKITVENSVFRMQNPQIDSVDFGFDNHNFTVKDIFGEVTDFRIDQDTIAMKIESMQGHEVTSDMPILDMRSDFMICRHALKLDKTSLYVGESRLKGDLNFYYNGWQDYSDFMRKISIDAEVKQSYLTSRDLAQVLPFMRGYLDSYHFKGHWKGPISNFDIRNLDLEFGSNSHLHGRISFSGLPQFFDTFIDANFKRSRINIEDLYPYIGNSPNRTLKELDDVKFNGRFTGFPLDFVANGKFDAPVGSIISDINFKIPEGGKPYYKGHLITKDFNLGRVIDNPKYIQNVTLEGDIEGTGLTVSTADFNLKAKAEHVGIYGYDYHNIDTKARFSREIFIGDMVVNDSSFQSTINGAINLGNKNPYLKINAEIPFADLHTMNIVKGVSASMKGNLNLDFQGLKMDDLLGTAQAKNFSISYDGDTLDFNHLKFTSTKDSDNFRALDLYSDFGQLRIDGTFKPSILWASIPKMSKEYMMAIKNDPQQLKRYYSQQPAVDYSDPSYINFDVRFFDFNPIMRLFYPNFYMTSGANIHGKMLIGYSYNLTMDTYLDSLNWQGNALSNTSLSVKTSKVINEPDPEAVITMTSDHQTFFKTLNTNNLVTELNWFDRKMDYLFQIKQNKTKNKVDLIGHLDFLDGQTIMSTKAPELHIFGDDWQLDPKNTITLNGKNIDFSHVVLQSSRQKLAIKGGISEQPNKEFQLIVEDFELNHLENFIDTEVDGIFNGSLTMKNFYTVPLIQNRLFIDNFSFNDLPLGRMKGQAIWDNDESKLDITFRGSRKRQQFLTLEGAYYPYRKKQTLDLALKIKDLPIAVAEPFLKDYASDFNGTTSGFVDVTGNLSKPVINGKMMIDTATVKVDYLQTRYRANGAILIQPDKFVFQGLSVRDTEGNFGNVTGEITHHGLRNFDFNINANFNNLMVLNTTAKDNSLYYGKAYASGNMRFFGPIDNFNISANMETRKNTKFNIPLESSSEEVGNQDYITFKARKNEFDFLKNVFQQEVKKVQVKGVNYDFKFKVTPDAFGQLIFDLQAGDIIQGRGNGNLELKINRQGDMSVFGDLSFTQGSYNFTLSNIINKEFIIKPESTISWNGDPYQAQLHIDAEYDQLTNLTAIVDTTYAESPEIRRRYPAKVLLKLNGPMMKPELSFDINLDKYPSTFTASNGSNISLDTYVNGFKNNIHVNEQEMKRQVFSLIVLGSLAPANSFNTSNTVGNSLSEFVSNQLSYWINQVDDNLSIALDLGQMDADAVNTFQLRLGYTFLDGRLRVSRDGGFTNEQSKVDFASIAGDWSVEYLLTPSGKYRVKMYTRNNYSNLDASLNQANTTTTGVSLLHTATFNSFEDLLRSFNPFKKRRKDNTKTLKIRLSPLAPKGLSADDQEQDNSAEPASDRPKTDF</sequence>
<evidence type="ECO:0000256" key="5">
    <source>
        <dbReference type="SAM" id="MobiDB-lite"/>
    </source>
</evidence>
<evidence type="ECO:0000259" key="7">
    <source>
        <dbReference type="Pfam" id="PF04357"/>
    </source>
</evidence>
<protein>
    <submittedName>
        <fullName evidence="8">DUF490 domain-containing protein</fullName>
    </submittedName>
</protein>
<gene>
    <name evidence="8" type="ORF">PEPS_08510</name>
</gene>
<feature type="domain" description="Translocation and assembly module TamB C-terminal" evidence="7">
    <location>
        <begin position="1042"/>
        <end position="1471"/>
    </location>
</feature>
<evidence type="ECO:0000256" key="2">
    <source>
        <dbReference type="ARBA" id="ARBA00022692"/>
    </source>
</evidence>
<evidence type="ECO:0000313" key="8">
    <source>
        <dbReference type="EMBL" id="BDC98570.1"/>
    </source>
</evidence>
<proteinExistence type="predicted"/>
<dbReference type="EMBL" id="AP025292">
    <property type="protein sequence ID" value="BDC98570.1"/>
    <property type="molecule type" value="Genomic_DNA"/>
</dbReference>
<dbReference type="InterPro" id="IPR007452">
    <property type="entry name" value="TamB_C"/>
</dbReference>
<keyword evidence="2 6" id="KW-0812">Transmembrane</keyword>
<dbReference type="Proteomes" id="UP001354989">
    <property type="component" value="Chromosome"/>
</dbReference>
<dbReference type="Pfam" id="PF04357">
    <property type="entry name" value="TamB"/>
    <property type="match status" value="1"/>
</dbReference>
<accession>A0ABM7VCB8</accession>
<organism evidence="8 9">
    <name type="scientific">Persicobacter psychrovividus</name>
    <dbReference type="NCBI Taxonomy" id="387638"/>
    <lineage>
        <taxon>Bacteria</taxon>
        <taxon>Pseudomonadati</taxon>
        <taxon>Bacteroidota</taxon>
        <taxon>Cytophagia</taxon>
        <taxon>Cytophagales</taxon>
        <taxon>Persicobacteraceae</taxon>
        <taxon>Persicobacter</taxon>
    </lineage>
</organism>
<feature type="region of interest" description="Disordered" evidence="5">
    <location>
        <begin position="1518"/>
        <end position="1552"/>
    </location>
</feature>
<evidence type="ECO:0000313" key="9">
    <source>
        <dbReference type="Proteomes" id="UP001354989"/>
    </source>
</evidence>
<comment type="subcellular location">
    <subcellularLocation>
        <location evidence="1">Membrane</location>
        <topology evidence="1">Single-pass membrane protein</topology>
    </subcellularLocation>
</comment>
<keyword evidence="3 6" id="KW-1133">Transmembrane helix</keyword>
<evidence type="ECO:0000256" key="3">
    <source>
        <dbReference type="ARBA" id="ARBA00022989"/>
    </source>
</evidence>
<feature type="transmembrane region" description="Helical" evidence="6">
    <location>
        <begin position="23"/>
        <end position="42"/>
    </location>
</feature>
<dbReference type="PANTHER" id="PTHR36985:SF1">
    <property type="entry name" value="TRANSLOCATION AND ASSEMBLY MODULE SUBUNIT TAMB"/>
    <property type="match status" value="1"/>
</dbReference>
<evidence type="ECO:0000256" key="4">
    <source>
        <dbReference type="ARBA" id="ARBA00023136"/>
    </source>
</evidence>
<dbReference type="PANTHER" id="PTHR36985">
    <property type="entry name" value="TRANSLOCATION AND ASSEMBLY MODULE SUBUNIT TAMB"/>
    <property type="match status" value="1"/>
</dbReference>
<name>A0ABM7VCB8_9BACT</name>